<feature type="domain" description="ABC transmembrane type-1" evidence="8">
    <location>
        <begin position="147"/>
        <end position="327"/>
    </location>
</feature>
<sequence>MSAEIQGTAVAGSLPVAKQRKVKAAKANAEVDGLAWRERLVTPATIAFALFAVVLALPTKASADPNVLYAFVVGAFAWAVSVVGCLAARKRSTRNTFADVPAVVLAVIAAWQLAASTLAVLPEKMFPAPGIVFAQIVADAAKIGQGIASSLGIVAEGFLLGTAVALVLGLALGYRARSSQATEKVVSFLSAIPPIVYIPYGIALLPTFRAASVLVIFLATLWPVLTGTLAGVAGVDKRILDSARVLNVSAPKTLFRVILPAALPLIFNGLNIALCLSFILLTSAEMIGGSVGMGYYVKYYSDFGDYTRILAGIIVIGVVITIISVLLGKLQKYLTRWK</sequence>
<keyword evidence="3" id="KW-1003">Cell membrane</keyword>
<dbReference type="InterPro" id="IPR035906">
    <property type="entry name" value="MetI-like_sf"/>
</dbReference>
<keyword evidence="4 7" id="KW-0812">Transmembrane</keyword>
<dbReference type="Gene3D" id="1.10.3720.10">
    <property type="entry name" value="MetI-like"/>
    <property type="match status" value="1"/>
</dbReference>
<reference evidence="10" key="1">
    <citation type="submission" date="2016-10" db="EMBL/GenBank/DDBJ databases">
        <authorList>
            <person name="Varghese N."/>
        </authorList>
    </citation>
    <scope>NUCLEOTIDE SEQUENCE [LARGE SCALE GENOMIC DNA]</scope>
    <source>
        <strain evidence="10">DSM 21843</strain>
    </source>
</reference>
<feature type="transmembrane region" description="Helical" evidence="7">
    <location>
        <begin position="151"/>
        <end position="173"/>
    </location>
</feature>
<keyword evidence="10" id="KW-1185">Reference proteome</keyword>
<dbReference type="AlphaFoldDB" id="A0A1H8P6A0"/>
<organism evidence="9 10">
    <name type="scientific">Denitrobacterium detoxificans</name>
    <dbReference type="NCBI Taxonomy" id="79604"/>
    <lineage>
        <taxon>Bacteria</taxon>
        <taxon>Bacillati</taxon>
        <taxon>Actinomycetota</taxon>
        <taxon>Coriobacteriia</taxon>
        <taxon>Eggerthellales</taxon>
        <taxon>Eggerthellaceae</taxon>
        <taxon>Denitrobacterium</taxon>
    </lineage>
</organism>
<dbReference type="PANTHER" id="PTHR30151:SF0">
    <property type="entry name" value="ABC TRANSPORTER PERMEASE PROTEIN MJ0413-RELATED"/>
    <property type="match status" value="1"/>
</dbReference>
<dbReference type="Proteomes" id="UP000182975">
    <property type="component" value="Unassembled WGS sequence"/>
</dbReference>
<feature type="transmembrane region" description="Helical" evidence="7">
    <location>
        <begin position="185"/>
        <end position="205"/>
    </location>
</feature>
<dbReference type="PANTHER" id="PTHR30151">
    <property type="entry name" value="ALKANE SULFONATE ABC TRANSPORTER-RELATED, MEMBRANE SUBUNIT"/>
    <property type="match status" value="1"/>
</dbReference>
<keyword evidence="2 7" id="KW-0813">Transport</keyword>
<dbReference type="EMBL" id="FOEC01000001">
    <property type="protein sequence ID" value="SEO37470.1"/>
    <property type="molecule type" value="Genomic_DNA"/>
</dbReference>
<dbReference type="InterPro" id="IPR000515">
    <property type="entry name" value="MetI-like"/>
</dbReference>
<keyword evidence="5 7" id="KW-1133">Transmembrane helix</keyword>
<feature type="transmembrane region" description="Helical" evidence="7">
    <location>
        <begin position="211"/>
        <end position="233"/>
    </location>
</feature>
<accession>A0A1H8P6A0</accession>
<evidence type="ECO:0000256" key="4">
    <source>
        <dbReference type="ARBA" id="ARBA00022692"/>
    </source>
</evidence>
<evidence type="ECO:0000256" key="7">
    <source>
        <dbReference type="RuleBase" id="RU363032"/>
    </source>
</evidence>
<evidence type="ECO:0000256" key="3">
    <source>
        <dbReference type="ARBA" id="ARBA00022475"/>
    </source>
</evidence>
<dbReference type="CDD" id="cd06261">
    <property type="entry name" value="TM_PBP2"/>
    <property type="match status" value="1"/>
</dbReference>
<comment type="subcellular location">
    <subcellularLocation>
        <location evidence="1 7">Cell membrane</location>
        <topology evidence="1 7">Multi-pass membrane protein</topology>
    </subcellularLocation>
</comment>
<proteinExistence type="inferred from homology"/>
<keyword evidence="6 7" id="KW-0472">Membrane</keyword>
<gene>
    <name evidence="9" type="ORF">SAMN02910314_00035</name>
</gene>
<dbReference type="RefSeq" id="WP_082867967.1">
    <property type="nucleotide sequence ID" value="NZ_CP011402.1"/>
</dbReference>
<dbReference type="OrthoDB" id="3173654at2"/>
<feature type="transmembrane region" description="Helical" evidence="7">
    <location>
        <begin position="309"/>
        <end position="328"/>
    </location>
</feature>
<evidence type="ECO:0000259" key="8">
    <source>
        <dbReference type="PROSITE" id="PS50928"/>
    </source>
</evidence>
<evidence type="ECO:0000256" key="5">
    <source>
        <dbReference type="ARBA" id="ARBA00022989"/>
    </source>
</evidence>
<dbReference type="PROSITE" id="PS50928">
    <property type="entry name" value="ABC_TM1"/>
    <property type="match status" value="1"/>
</dbReference>
<feature type="transmembrane region" description="Helical" evidence="7">
    <location>
        <begin position="100"/>
        <end position="121"/>
    </location>
</feature>
<evidence type="ECO:0000313" key="10">
    <source>
        <dbReference type="Proteomes" id="UP000182975"/>
    </source>
</evidence>
<evidence type="ECO:0000256" key="6">
    <source>
        <dbReference type="ARBA" id="ARBA00023136"/>
    </source>
</evidence>
<evidence type="ECO:0000313" key="9">
    <source>
        <dbReference type="EMBL" id="SEO37470.1"/>
    </source>
</evidence>
<protein>
    <submittedName>
        <fullName evidence="9">NitT/TauT family transport system permease protein</fullName>
    </submittedName>
</protein>
<feature type="transmembrane region" description="Helical" evidence="7">
    <location>
        <begin position="40"/>
        <end position="61"/>
    </location>
</feature>
<dbReference type="STRING" id="79604.AAY81_09190"/>
<dbReference type="SUPFAM" id="SSF161098">
    <property type="entry name" value="MetI-like"/>
    <property type="match status" value="1"/>
</dbReference>
<dbReference type="GO" id="GO:0055085">
    <property type="term" value="P:transmembrane transport"/>
    <property type="evidence" value="ECO:0007669"/>
    <property type="project" value="InterPro"/>
</dbReference>
<feature type="transmembrane region" description="Helical" evidence="7">
    <location>
        <begin position="254"/>
        <end position="281"/>
    </location>
</feature>
<evidence type="ECO:0000256" key="2">
    <source>
        <dbReference type="ARBA" id="ARBA00022448"/>
    </source>
</evidence>
<dbReference type="Pfam" id="PF00528">
    <property type="entry name" value="BPD_transp_1"/>
    <property type="match status" value="1"/>
</dbReference>
<evidence type="ECO:0000256" key="1">
    <source>
        <dbReference type="ARBA" id="ARBA00004651"/>
    </source>
</evidence>
<name>A0A1H8P6A0_9ACTN</name>
<comment type="similarity">
    <text evidence="7">Belongs to the binding-protein-dependent transport system permease family.</text>
</comment>
<dbReference type="GO" id="GO:0005886">
    <property type="term" value="C:plasma membrane"/>
    <property type="evidence" value="ECO:0007669"/>
    <property type="project" value="UniProtKB-SubCell"/>
</dbReference>
<feature type="transmembrane region" description="Helical" evidence="7">
    <location>
        <begin position="67"/>
        <end position="88"/>
    </location>
</feature>